<dbReference type="SUPFAM" id="SSF47384">
    <property type="entry name" value="Homodimeric domain of signal transducing histidine kinase"/>
    <property type="match status" value="1"/>
</dbReference>
<name>A0A9D1N5S9_9FIRM</name>
<evidence type="ECO:0000313" key="13">
    <source>
        <dbReference type="Proteomes" id="UP000824130"/>
    </source>
</evidence>
<evidence type="ECO:0000256" key="5">
    <source>
        <dbReference type="ARBA" id="ARBA00022741"/>
    </source>
</evidence>
<dbReference type="Gene3D" id="3.30.450.20">
    <property type="entry name" value="PAS domain"/>
    <property type="match status" value="1"/>
</dbReference>
<dbReference type="SUPFAM" id="SSF55785">
    <property type="entry name" value="PYP-like sensor domain (PAS domain)"/>
    <property type="match status" value="1"/>
</dbReference>
<dbReference type="EC" id="2.7.13.3" evidence="2"/>
<evidence type="ECO:0000259" key="11">
    <source>
        <dbReference type="PROSITE" id="PS50109"/>
    </source>
</evidence>
<dbReference type="Gene3D" id="3.30.565.10">
    <property type="entry name" value="Histidine kinase-like ATPase, C-terminal domain"/>
    <property type="match status" value="1"/>
</dbReference>
<dbReference type="SUPFAM" id="SSF55874">
    <property type="entry name" value="ATPase domain of HSP90 chaperone/DNA topoisomerase II/histidine kinase"/>
    <property type="match status" value="1"/>
</dbReference>
<dbReference type="Proteomes" id="UP000824130">
    <property type="component" value="Unassembled WGS sequence"/>
</dbReference>
<dbReference type="SMART" id="SM00388">
    <property type="entry name" value="HisKA"/>
    <property type="match status" value="1"/>
</dbReference>
<reference evidence="12" key="2">
    <citation type="journal article" date="2021" name="PeerJ">
        <title>Extensive microbial diversity within the chicken gut microbiome revealed by metagenomics and culture.</title>
        <authorList>
            <person name="Gilroy R."/>
            <person name="Ravi A."/>
            <person name="Getino M."/>
            <person name="Pursley I."/>
            <person name="Horton D.L."/>
            <person name="Alikhan N.F."/>
            <person name="Baker D."/>
            <person name="Gharbi K."/>
            <person name="Hall N."/>
            <person name="Watson M."/>
            <person name="Adriaenssens E.M."/>
            <person name="Foster-Nyarko E."/>
            <person name="Jarju S."/>
            <person name="Secka A."/>
            <person name="Antonio M."/>
            <person name="Oren A."/>
            <person name="Chaudhuri R.R."/>
            <person name="La Ragione R."/>
            <person name="Hildebrand F."/>
            <person name="Pallen M.J."/>
        </authorList>
    </citation>
    <scope>NUCLEOTIDE SEQUENCE</scope>
    <source>
        <strain evidence="12">ChiSjej4B22-8349</strain>
    </source>
</reference>
<dbReference type="PANTHER" id="PTHR43065:SF10">
    <property type="entry name" value="PEROXIDE STRESS-ACTIVATED HISTIDINE KINASE MAK3"/>
    <property type="match status" value="1"/>
</dbReference>
<dbReference type="InterPro" id="IPR005467">
    <property type="entry name" value="His_kinase_dom"/>
</dbReference>
<dbReference type="SMART" id="SM00387">
    <property type="entry name" value="HATPase_c"/>
    <property type="match status" value="1"/>
</dbReference>
<evidence type="ECO:0000256" key="1">
    <source>
        <dbReference type="ARBA" id="ARBA00000085"/>
    </source>
</evidence>
<reference evidence="12" key="1">
    <citation type="submission" date="2020-10" db="EMBL/GenBank/DDBJ databases">
        <authorList>
            <person name="Gilroy R."/>
        </authorList>
    </citation>
    <scope>NUCLEOTIDE SEQUENCE</scope>
    <source>
        <strain evidence="12">ChiSjej4B22-8349</strain>
    </source>
</reference>
<evidence type="ECO:0000256" key="7">
    <source>
        <dbReference type="ARBA" id="ARBA00022840"/>
    </source>
</evidence>
<accession>A0A9D1N5S9</accession>
<feature type="transmembrane region" description="Helical" evidence="10">
    <location>
        <begin position="6"/>
        <end position="26"/>
    </location>
</feature>
<gene>
    <name evidence="12" type="ORF">IAD25_03030</name>
</gene>
<organism evidence="12 13">
    <name type="scientific">Candidatus Allocopromorpha excrementipullorum</name>
    <dbReference type="NCBI Taxonomy" id="2840743"/>
    <lineage>
        <taxon>Bacteria</taxon>
        <taxon>Bacillati</taxon>
        <taxon>Bacillota</taxon>
        <taxon>Clostridia</taxon>
        <taxon>Eubacteriales</taxon>
        <taxon>Eubacteriaceae</taxon>
        <taxon>Eubacteriaceae incertae sedis</taxon>
        <taxon>Candidatus Allocopromorpha</taxon>
    </lineage>
</organism>
<dbReference type="PRINTS" id="PR00344">
    <property type="entry name" value="BCTRLSENSOR"/>
</dbReference>
<keyword evidence="4" id="KW-0808">Transferase</keyword>
<evidence type="ECO:0000256" key="2">
    <source>
        <dbReference type="ARBA" id="ARBA00012438"/>
    </source>
</evidence>
<evidence type="ECO:0000313" key="12">
    <source>
        <dbReference type="EMBL" id="HIU95669.1"/>
    </source>
</evidence>
<dbReference type="PROSITE" id="PS50109">
    <property type="entry name" value="HIS_KIN"/>
    <property type="match status" value="1"/>
</dbReference>
<evidence type="ECO:0000256" key="3">
    <source>
        <dbReference type="ARBA" id="ARBA00022553"/>
    </source>
</evidence>
<dbReference type="Pfam" id="PF00512">
    <property type="entry name" value="HisKA"/>
    <property type="match status" value="1"/>
</dbReference>
<keyword evidence="3" id="KW-0597">Phosphoprotein</keyword>
<protein>
    <recommendedName>
        <fullName evidence="2">histidine kinase</fullName>
        <ecNumber evidence="2">2.7.13.3</ecNumber>
    </recommendedName>
</protein>
<proteinExistence type="predicted"/>
<dbReference type="GO" id="GO:0005524">
    <property type="term" value="F:ATP binding"/>
    <property type="evidence" value="ECO:0007669"/>
    <property type="project" value="UniProtKB-KW"/>
</dbReference>
<keyword evidence="10" id="KW-1133">Transmembrane helix</keyword>
<keyword evidence="5" id="KW-0547">Nucleotide-binding</keyword>
<sequence length="664" mass="75838">MKKKFSQYLFLGVIIVLIGIIFIYALQDRDGDIRSGETGRLEMTEAEREYVENHDEVVIYVDDSIRFMNADGNGFLQEYMDDVFRNVDLDIRLTDEEEGADGRITAVTDEDRNVDSNYVPPLLQLDWVMYVKADGQLNSDLSGVIVEGYQRSEVNDISYDGQDVDFVYADSAEEALELARAEDLDFMLAPRSAMWLALDGNKDYLAMEDSVYSQNVCIMVDEDSVLYTLMNKCINVTDRHTLSYEVSQKWFDGNGPVYMKENNEDVYMLVLIIFTSVMIAFFIYYQTNKNLYAELENRMEKLNESKKELKTTFNGVSYYLAELDLNGVVLDINRYFFEAVHKNVTNSNIYDILEMDEEGRASLQEMMERASRGEYTESREITRKQDIFEVDIFPIEGAKGVVEKLLFMARDITGEVMAERQMLQDNKMIAVGQLAAGVAHEIRNPLGIIRNYCYVLKNMDVDMEIRDKAIGHIEAAVDRSGAIINNLLNFSRASSGQEEWIDVEEHIRSLASLNDNILRKKNIKLEITCSEKIETYIRVEALDMILINLVQNATDAMKENGKLSIKVVKYKQEFEIDVQDTGTGIEEDILQNIFNPFFTTKEGHKGNGLGLYIVYNETGKLDGKIDVRSKVGVGSVFMLTLPLREHRSGEVDDGKKEHEHTGGR</sequence>
<keyword evidence="10" id="KW-0472">Membrane</keyword>
<keyword evidence="6" id="KW-0418">Kinase</keyword>
<dbReference type="InterPro" id="IPR036890">
    <property type="entry name" value="HATPase_C_sf"/>
</dbReference>
<evidence type="ECO:0000256" key="8">
    <source>
        <dbReference type="ARBA" id="ARBA00023012"/>
    </source>
</evidence>
<dbReference type="CDD" id="cd00082">
    <property type="entry name" value="HisKA"/>
    <property type="match status" value="1"/>
</dbReference>
<dbReference type="InterPro" id="IPR036097">
    <property type="entry name" value="HisK_dim/P_sf"/>
</dbReference>
<evidence type="ECO:0000256" key="4">
    <source>
        <dbReference type="ARBA" id="ARBA00022679"/>
    </source>
</evidence>
<keyword evidence="8" id="KW-0902">Two-component regulatory system</keyword>
<feature type="coiled-coil region" evidence="9">
    <location>
        <begin position="285"/>
        <end position="312"/>
    </location>
</feature>
<evidence type="ECO:0000256" key="9">
    <source>
        <dbReference type="SAM" id="Coils"/>
    </source>
</evidence>
<dbReference type="GO" id="GO:0000155">
    <property type="term" value="F:phosphorelay sensor kinase activity"/>
    <property type="evidence" value="ECO:0007669"/>
    <property type="project" value="InterPro"/>
</dbReference>
<dbReference type="InterPro" id="IPR003661">
    <property type="entry name" value="HisK_dim/P_dom"/>
</dbReference>
<feature type="domain" description="Histidine kinase" evidence="11">
    <location>
        <begin position="437"/>
        <end position="645"/>
    </location>
</feature>
<dbReference type="InterPro" id="IPR004358">
    <property type="entry name" value="Sig_transdc_His_kin-like_C"/>
</dbReference>
<comment type="catalytic activity">
    <reaction evidence="1">
        <text>ATP + protein L-histidine = ADP + protein N-phospho-L-histidine.</text>
        <dbReference type="EC" id="2.7.13.3"/>
    </reaction>
</comment>
<dbReference type="Pfam" id="PF02518">
    <property type="entry name" value="HATPase_c"/>
    <property type="match status" value="1"/>
</dbReference>
<dbReference type="Gene3D" id="1.10.287.130">
    <property type="match status" value="1"/>
</dbReference>
<dbReference type="InterPro" id="IPR035965">
    <property type="entry name" value="PAS-like_dom_sf"/>
</dbReference>
<evidence type="ECO:0000256" key="10">
    <source>
        <dbReference type="SAM" id="Phobius"/>
    </source>
</evidence>
<dbReference type="PANTHER" id="PTHR43065">
    <property type="entry name" value="SENSOR HISTIDINE KINASE"/>
    <property type="match status" value="1"/>
</dbReference>
<feature type="transmembrane region" description="Helical" evidence="10">
    <location>
        <begin position="266"/>
        <end position="285"/>
    </location>
</feature>
<evidence type="ECO:0000256" key="6">
    <source>
        <dbReference type="ARBA" id="ARBA00022777"/>
    </source>
</evidence>
<keyword evidence="7 12" id="KW-0067">ATP-binding</keyword>
<dbReference type="SUPFAM" id="SSF53850">
    <property type="entry name" value="Periplasmic binding protein-like II"/>
    <property type="match status" value="1"/>
</dbReference>
<dbReference type="InterPro" id="IPR003594">
    <property type="entry name" value="HATPase_dom"/>
</dbReference>
<keyword evidence="10" id="KW-0812">Transmembrane</keyword>
<comment type="caution">
    <text evidence="12">The sequence shown here is derived from an EMBL/GenBank/DDBJ whole genome shotgun (WGS) entry which is preliminary data.</text>
</comment>
<dbReference type="EMBL" id="DVOB01000068">
    <property type="protein sequence ID" value="HIU95669.1"/>
    <property type="molecule type" value="Genomic_DNA"/>
</dbReference>
<dbReference type="AlphaFoldDB" id="A0A9D1N5S9"/>
<keyword evidence="9" id="KW-0175">Coiled coil</keyword>
<dbReference type="Gene3D" id="3.40.190.10">
    <property type="entry name" value="Periplasmic binding protein-like II"/>
    <property type="match status" value="2"/>
</dbReference>